<evidence type="ECO:0000256" key="3">
    <source>
        <dbReference type="PROSITE-ProRule" id="PRU00236"/>
    </source>
</evidence>
<dbReference type="EMBL" id="OB734778">
    <property type="protein sequence ID" value="CAD7239643.1"/>
    <property type="molecule type" value="Genomic_DNA"/>
</dbReference>
<accession>A0A7R8ZWN1</accession>
<name>A0A7R8ZWN1_9CRUS</name>
<dbReference type="Pfam" id="PF02146">
    <property type="entry name" value="SIR2"/>
    <property type="match status" value="1"/>
</dbReference>
<dbReference type="InterPro" id="IPR050134">
    <property type="entry name" value="NAD-dep_sirtuin_deacylases"/>
</dbReference>
<comment type="caution">
    <text evidence="3">Lacks conserved residue(s) required for the propagation of feature annotation.</text>
</comment>
<dbReference type="PANTHER" id="PTHR11085">
    <property type="entry name" value="NAD-DEPENDENT PROTEIN DEACYLASE SIRTUIN-5, MITOCHONDRIAL-RELATED"/>
    <property type="match status" value="1"/>
</dbReference>
<dbReference type="InterPro" id="IPR026590">
    <property type="entry name" value="Ssirtuin_cat_dom"/>
</dbReference>
<dbReference type="OrthoDB" id="424302at2759"/>
<evidence type="ECO:0000256" key="2">
    <source>
        <dbReference type="ARBA" id="ARBA00023027"/>
    </source>
</evidence>
<dbReference type="SUPFAM" id="SSF52467">
    <property type="entry name" value="DHS-like NAD/FAD-binding domain"/>
    <property type="match status" value="1"/>
</dbReference>
<keyword evidence="2" id="KW-0520">NAD</keyword>
<evidence type="ECO:0000256" key="1">
    <source>
        <dbReference type="ARBA" id="ARBA00022679"/>
    </source>
</evidence>
<dbReference type="Gene3D" id="3.40.50.1220">
    <property type="entry name" value="TPP-binding domain"/>
    <property type="match status" value="1"/>
</dbReference>
<keyword evidence="1" id="KW-0808">Transferase</keyword>
<dbReference type="InterPro" id="IPR029035">
    <property type="entry name" value="DHS-like_NAD/FAD-binding_dom"/>
</dbReference>
<feature type="non-terminal residue" evidence="4">
    <location>
        <position position="154"/>
    </location>
</feature>
<proteinExistence type="predicted"/>
<protein>
    <submittedName>
        <fullName evidence="4">Uncharacterized protein</fullName>
    </submittedName>
</protein>
<dbReference type="PROSITE" id="PS50305">
    <property type="entry name" value="SIRTUIN"/>
    <property type="match status" value="1"/>
</dbReference>
<organism evidence="4">
    <name type="scientific">Cyprideis torosa</name>
    <dbReference type="NCBI Taxonomy" id="163714"/>
    <lineage>
        <taxon>Eukaryota</taxon>
        <taxon>Metazoa</taxon>
        <taxon>Ecdysozoa</taxon>
        <taxon>Arthropoda</taxon>
        <taxon>Crustacea</taxon>
        <taxon>Oligostraca</taxon>
        <taxon>Ostracoda</taxon>
        <taxon>Podocopa</taxon>
        <taxon>Podocopida</taxon>
        <taxon>Cytherocopina</taxon>
        <taxon>Cytheroidea</taxon>
        <taxon>Cytherideidae</taxon>
        <taxon>Cyprideis</taxon>
    </lineage>
</organism>
<reference evidence="4" key="1">
    <citation type="submission" date="2020-11" db="EMBL/GenBank/DDBJ databases">
        <authorList>
            <person name="Tran Van P."/>
        </authorList>
    </citation>
    <scope>NUCLEOTIDE SEQUENCE</scope>
</reference>
<dbReference type="GO" id="GO:0070403">
    <property type="term" value="F:NAD+ binding"/>
    <property type="evidence" value="ECO:0007669"/>
    <property type="project" value="InterPro"/>
</dbReference>
<dbReference type="InterPro" id="IPR003000">
    <property type="entry name" value="Sirtuin"/>
</dbReference>
<dbReference type="AlphaFoldDB" id="A0A7R8ZWN1"/>
<sequence length="154" mass="17514">MVLTGAGISVASGIPTYRDHAGLWQRSDPIQHKQFMDQHYYRQRYWARSMIGWLPVNHAHPNDTHHALANFESSGKQSLLVTQNVDGLHQSAGSENVCDLHGRLDRVICTDCGELLDRRDVQNWLQADNAWLLEVSAEPRPDGDADYDREDIHD</sequence>
<dbReference type="GO" id="GO:0017136">
    <property type="term" value="F:histone deacetylase activity, NAD-dependent"/>
    <property type="evidence" value="ECO:0007669"/>
    <property type="project" value="TreeGrafter"/>
</dbReference>
<dbReference type="Gene3D" id="3.30.1600.10">
    <property type="entry name" value="SIR2/SIRT2 'Small Domain"/>
    <property type="match status" value="1"/>
</dbReference>
<gene>
    <name evidence="4" type="ORF">CTOB1V02_LOCUS17458</name>
</gene>
<evidence type="ECO:0000313" key="4">
    <source>
        <dbReference type="EMBL" id="CAD7239643.1"/>
    </source>
</evidence>
<dbReference type="PANTHER" id="PTHR11085:SF10">
    <property type="entry name" value="NAD-DEPENDENT PROTEIN DEACYLASE SIRTUIN-5, MITOCHONDRIAL-RELATED"/>
    <property type="match status" value="1"/>
</dbReference>
<dbReference type="InterPro" id="IPR026591">
    <property type="entry name" value="Sirtuin_cat_small_dom_sf"/>
</dbReference>